<feature type="transmembrane region" description="Helical" evidence="5">
    <location>
        <begin position="110"/>
        <end position="131"/>
    </location>
</feature>
<keyword evidence="3 5" id="KW-1133">Transmembrane helix</keyword>
<feature type="transmembrane region" description="Helical" evidence="5">
    <location>
        <begin position="43"/>
        <end position="64"/>
    </location>
</feature>
<feature type="transmembrane region" description="Helical" evidence="5">
    <location>
        <begin position="7"/>
        <end position="31"/>
    </location>
</feature>
<evidence type="ECO:0000256" key="2">
    <source>
        <dbReference type="ARBA" id="ARBA00022692"/>
    </source>
</evidence>
<protein>
    <submittedName>
        <fullName evidence="7">DUF4149 domain-containing protein</fullName>
    </submittedName>
</protein>
<dbReference type="InterPro" id="IPR025423">
    <property type="entry name" value="TMEM205-like"/>
</dbReference>
<reference evidence="7 8" key="1">
    <citation type="submission" date="2020-10" db="EMBL/GenBank/DDBJ databases">
        <title>Ramlibacter sp. HM2 16S ribosomal RNA gene Genome sequencing and assembly.</title>
        <authorList>
            <person name="Kang M."/>
        </authorList>
    </citation>
    <scope>NUCLEOTIDE SEQUENCE [LARGE SCALE GENOMIC DNA]</scope>
    <source>
        <strain evidence="7 8">HM2</strain>
    </source>
</reference>
<evidence type="ECO:0000256" key="5">
    <source>
        <dbReference type="SAM" id="Phobius"/>
    </source>
</evidence>
<evidence type="ECO:0000256" key="4">
    <source>
        <dbReference type="ARBA" id="ARBA00023136"/>
    </source>
</evidence>
<proteinExistence type="predicted"/>
<organism evidence="7 8">
    <name type="scientific">Ramlibacter pallidus</name>
    <dbReference type="NCBI Taxonomy" id="2780087"/>
    <lineage>
        <taxon>Bacteria</taxon>
        <taxon>Pseudomonadati</taxon>
        <taxon>Pseudomonadota</taxon>
        <taxon>Betaproteobacteria</taxon>
        <taxon>Burkholderiales</taxon>
        <taxon>Comamonadaceae</taxon>
        <taxon>Ramlibacter</taxon>
    </lineage>
</organism>
<evidence type="ECO:0000256" key="3">
    <source>
        <dbReference type="ARBA" id="ARBA00022989"/>
    </source>
</evidence>
<feature type="transmembrane region" description="Helical" evidence="5">
    <location>
        <begin position="76"/>
        <end position="98"/>
    </location>
</feature>
<dbReference type="Pfam" id="PF13664">
    <property type="entry name" value="DUF4149"/>
    <property type="match status" value="1"/>
</dbReference>
<dbReference type="RefSeq" id="WP_193676556.1">
    <property type="nucleotide sequence ID" value="NZ_JADDIV010000003.1"/>
</dbReference>
<sequence length="142" mass="15320">MDWKARLPLLASALWWGSLTATGFLAVPLLFAHADSPRIAGSLAARLFEGQSWLSLACAGLLLLGARQDGTPRMDWAQGALVYVLLGMLGAFLQQFAVAPRIEARENLQLWHSAGTALYAVQWLCALVVLWRVGGLSRSASS</sequence>
<keyword evidence="8" id="KW-1185">Reference proteome</keyword>
<dbReference type="EMBL" id="JADDIV010000003">
    <property type="protein sequence ID" value="MBE7367931.1"/>
    <property type="molecule type" value="Genomic_DNA"/>
</dbReference>
<keyword evidence="4 5" id="KW-0472">Membrane</keyword>
<comment type="caution">
    <text evidence="7">The sequence shown here is derived from an EMBL/GenBank/DDBJ whole genome shotgun (WGS) entry which is preliminary data.</text>
</comment>
<evidence type="ECO:0000259" key="6">
    <source>
        <dbReference type="Pfam" id="PF13664"/>
    </source>
</evidence>
<evidence type="ECO:0000313" key="7">
    <source>
        <dbReference type="EMBL" id="MBE7367931.1"/>
    </source>
</evidence>
<gene>
    <name evidence="7" type="ORF">IM787_10160</name>
</gene>
<evidence type="ECO:0000256" key="1">
    <source>
        <dbReference type="ARBA" id="ARBA00004370"/>
    </source>
</evidence>
<accession>A0ABR9S346</accession>
<comment type="subcellular location">
    <subcellularLocation>
        <location evidence="1">Membrane</location>
    </subcellularLocation>
</comment>
<evidence type="ECO:0000313" key="8">
    <source>
        <dbReference type="Proteomes" id="UP000806285"/>
    </source>
</evidence>
<name>A0ABR9S346_9BURK</name>
<feature type="domain" description="TMEM205-like" evidence="6">
    <location>
        <begin position="10"/>
        <end position="105"/>
    </location>
</feature>
<dbReference type="Proteomes" id="UP000806285">
    <property type="component" value="Unassembled WGS sequence"/>
</dbReference>
<keyword evidence="2 5" id="KW-0812">Transmembrane</keyword>